<reference evidence="1 2" key="1">
    <citation type="journal article" date="2019" name="bioRxiv">
        <title>Bacteria contribute to plant secondary compound degradation in a generalist herbivore system.</title>
        <authorList>
            <person name="Francoeur C.B."/>
            <person name="Khadempour L."/>
            <person name="Moreira-Soto R.D."/>
            <person name="Gotting K."/>
            <person name="Book A.J."/>
            <person name="Pinto-Tomas A.A."/>
            <person name="Keefover-Ring K."/>
            <person name="Currie C.R."/>
        </authorList>
    </citation>
    <scope>NUCLEOTIDE SEQUENCE [LARGE SCALE GENOMIC DNA]</scope>
    <source>
        <strain evidence="1">Acro-835</strain>
    </source>
</reference>
<protein>
    <submittedName>
        <fullName evidence="1">Uncharacterized protein</fullName>
    </submittedName>
</protein>
<evidence type="ECO:0000313" key="2">
    <source>
        <dbReference type="Proteomes" id="UP001515683"/>
    </source>
</evidence>
<proteinExistence type="predicted"/>
<dbReference type="EMBL" id="VWXF01000008">
    <property type="protein sequence ID" value="NIF23342.1"/>
    <property type="molecule type" value="Genomic_DNA"/>
</dbReference>
<sequence>MTQARDELRAELSRCYHLEQFDLFFAPSLHVARVLLSRLFLRQEQTRNQRRYAAHYPITALSTMPEVPVMAGSINLVAQVDPVEGKIRTLQSCQKEGVVDVSETFATTLHMPLVDESQLFVTRLDHHAALPGGLVLIALRTQDFSTLVRSELRLFEQGMAFGEAITDALEQINGGRWQPYNIAMVSAIRIETPHVIHSCHTPGLPFALLELPDNLLNRLVLSPGMQIFPHALKLSIRAEKRGSGKKISDTTESIRQRLCQTLAAAG</sequence>
<comment type="caution">
    <text evidence="1">The sequence shown here is derived from an EMBL/GenBank/DDBJ whole genome shotgun (WGS) entry which is preliminary data.</text>
</comment>
<evidence type="ECO:0000313" key="1">
    <source>
        <dbReference type="EMBL" id="NIF23342.1"/>
    </source>
</evidence>
<name>A0ABX0RFX8_9GAMM</name>
<dbReference type="Proteomes" id="UP001515683">
    <property type="component" value="Unassembled WGS sequence"/>
</dbReference>
<gene>
    <name evidence="1" type="ORF">F3J40_17320</name>
</gene>
<accession>A0ABX0RFX8</accession>
<dbReference type="Pfam" id="PF19488">
    <property type="entry name" value="DUF6024"/>
    <property type="match status" value="1"/>
</dbReference>
<dbReference type="InterPro" id="IPR046066">
    <property type="entry name" value="DUF6024"/>
</dbReference>
<keyword evidence="2" id="KW-1185">Reference proteome</keyword>
<organism evidence="1 2">
    <name type="scientific">Candidatus Pantoea multigeneris</name>
    <dbReference type="NCBI Taxonomy" id="2608357"/>
    <lineage>
        <taxon>Bacteria</taxon>
        <taxon>Pseudomonadati</taxon>
        <taxon>Pseudomonadota</taxon>
        <taxon>Gammaproteobacteria</taxon>
        <taxon>Enterobacterales</taxon>
        <taxon>Erwiniaceae</taxon>
        <taxon>Pantoea</taxon>
    </lineage>
</organism>